<evidence type="ECO:0000313" key="7">
    <source>
        <dbReference type="Proteomes" id="UP000095283"/>
    </source>
</evidence>
<dbReference type="Proteomes" id="UP000095283">
    <property type="component" value="Unplaced"/>
</dbReference>
<proteinExistence type="inferred from homology"/>
<dbReference type="WBParaSite" id="Hba_09211">
    <property type="protein sequence ID" value="Hba_09211"/>
    <property type="gene ID" value="Hba_09211"/>
</dbReference>
<reference evidence="8" key="1">
    <citation type="submission" date="2016-11" db="UniProtKB">
        <authorList>
            <consortium name="WormBaseParasite"/>
        </authorList>
    </citation>
    <scope>IDENTIFICATION</scope>
</reference>
<organism evidence="7 8">
    <name type="scientific">Heterorhabditis bacteriophora</name>
    <name type="common">Entomopathogenic nematode worm</name>
    <dbReference type="NCBI Taxonomy" id="37862"/>
    <lineage>
        <taxon>Eukaryota</taxon>
        <taxon>Metazoa</taxon>
        <taxon>Ecdysozoa</taxon>
        <taxon>Nematoda</taxon>
        <taxon>Chromadorea</taxon>
        <taxon>Rhabditida</taxon>
        <taxon>Rhabditina</taxon>
        <taxon>Rhabditomorpha</taxon>
        <taxon>Strongyloidea</taxon>
        <taxon>Heterorhabditidae</taxon>
        <taxon>Heterorhabditis</taxon>
    </lineage>
</organism>
<feature type="chain" id="PRO_5009310825" evidence="5">
    <location>
        <begin position="21"/>
        <end position="168"/>
    </location>
</feature>
<sequence>MPCAVMIAFTVALMVPDVIHKEVAASKNKIITALKLDIISPLRKKVRAQKKNEHNEIICPDRRSKCPSGTTCCFMRQGQYGCCPVEEAVCCMDQLHCCPKNYVCDSTGQRCINMEVIFCKSLFFLDGFSTTIFDYVAVCCKESCCPSGYHCRPDGKCEKHARRNLFID</sequence>
<accession>A0A1I7WVN4</accession>
<keyword evidence="7" id="KW-1185">Reference proteome</keyword>
<protein>
    <submittedName>
        <fullName evidence="8">GRANULINS domain-containing protein</fullName>
    </submittedName>
</protein>
<comment type="similarity">
    <text evidence="2">Belongs to the granulin family.</text>
</comment>
<dbReference type="SMART" id="SM00277">
    <property type="entry name" value="GRAN"/>
    <property type="match status" value="1"/>
</dbReference>
<dbReference type="Gene3D" id="2.10.25.160">
    <property type="entry name" value="Granulin"/>
    <property type="match status" value="2"/>
</dbReference>
<evidence type="ECO:0000256" key="4">
    <source>
        <dbReference type="ARBA" id="ARBA00023157"/>
    </source>
</evidence>
<keyword evidence="4" id="KW-1015">Disulfide bond</keyword>
<dbReference type="PANTHER" id="PTHR12274">
    <property type="entry name" value="GRANULIN"/>
    <property type="match status" value="1"/>
</dbReference>
<dbReference type="AlphaFoldDB" id="A0A1I7WVN4"/>
<dbReference type="InterPro" id="IPR039036">
    <property type="entry name" value="Granulin_fam"/>
</dbReference>
<evidence type="ECO:0000259" key="6">
    <source>
        <dbReference type="PROSITE" id="PS00799"/>
    </source>
</evidence>
<evidence type="ECO:0000256" key="3">
    <source>
        <dbReference type="ARBA" id="ARBA00022525"/>
    </source>
</evidence>
<keyword evidence="3" id="KW-0964">Secreted</keyword>
<dbReference type="PANTHER" id="PTHR12274:SF3">
    <property type="entry name" value="PROGRANULIN"/>
    <property type="match status" value="1"/>
</dbReference>
<evidence type="ECO:0000256" key="1">
    <source>
        <dbReference type="ARBA" id="ARBA00004613"/>
    </source>
</evidence>
<name>A0A1I7WVN4_HETBA</name>
<dbReference type="Pfam" id="PF00396">
    <property type="entry name" value="Granulin"/>
    <property type="match status" value="1"/>
</dbReference>
<dbReference type="GO" id="GO:0005576">
    <property type="term" value="C:extracellular region"/>
    <property type="evidence" value="ECO:0007669"/>
    <property type="project" value="UniProtKB-SubCell"/>
</dbReference>
<evidence type="ECO:0000313" key="8">
    <source>
        <dbReference type="WBParaSite" id="Hba_09211"/>
    </source>
</evidence>
<keyword evidence="5" id="KW-0732">Signal</keyword>
<comment type="subcellular location">
    <subcellularLocation>
        <location evidence="1">Secreted</location>
    </subcellularLocation>
</comment>
<dbReference type="SUPFAM" id="SSF57277">
    <property type="entry name" value="Granulin repeat"/>
    <property type="match status" value="1"/>
</dbReference>
<dbReference type="InterPro" id="IPR037277">
    <property type="entry name" value="Granulin_sf"/>
</dbReference>
<dbReference type="PROSITE" id="PS00799">
    <property type="entry name" value="GRANULINS"/>
    <property type="match status" value="1"/>
</dbReference>
<evidence type="ECO:0000256" key="5">
    <source>
        <dbReference type="SAM" id="SignalP"/>
    </source>
</evidence>
<dbReference type="InterPro" id="IPR000118">
    <property type="entry name" value="Granulin"/>
</dbReference>
<evidence type="ECO:0000256" key="2">
    <source>
        <dbReference type="ARBA" id="ARBA00010093"/>
    </source>
</evidence>
<feature type="signal peptide" evidence="5">
    <location>
        <begin position="1"/>
        <end position="20"/>
    </location>
</feature>
<feature type="domain" description="Granulins" evidence="6">
    <location>
        <begin position="91"/>
        <end position="104"/>
    </location>
</feature>